<accession>A0A6J6IIZ3</accession>
<comment type="subcellular location">
    <subcellularLocation>
        <location evidence="1">Membrane</location>
    </subcellularLocation>
</comment>
<dbReference type="Gene3D" id="3.90.1310.10">
    <property type="entry name" value="Penicillin-binding protein 2a (Domain 2)"/>
    <property type="match status" value="1"/>
</dbReference>
<organism evidence="4">
    <name type="scientific">freshwater metagenome</name>
    <dbReference type="NCBI Taxonomy" id="449393"/>
    <lineage>
        <taxon>unclassified sequences</taxon>
        <taxon>metagenomes</taxon>
        <taxon>ecological metagenomes</taxon>
    </lineage>
</organism>
<dbReference type="SUPFAM" id="SSF56601">
    <property type="entry name" value="beta-lactamase/transpeptidase-like"/>
    <property type="match status" value="1"/>
</dbReference>
<proteinExistence type="predicted"/>
<dbReference type="AlphaFoldDB" id="A0A6J6IIZ3"/>
<reference evidence="4" key="1">
    <citation type="submission" date="2020-05" db="EMBL/GenBank/DDBJ databases">
        <authorList>
            <person name="Chiriac C."/>
            <person name="Salcher M."/>
            <person name="Ghai R."/>
            <person name="Kavagutti S V."/>
        </authorList>
    </citation>
    <scope>NUCLEOTIDE SEQUENCE</scope>
</reference>
<evidence type="ECO:0000256" key="2">
    <source>
        <dbReference type="ARBA" id="ARBA00023136"/>
    </source>
</evidence>
<dbReference type="GO" id="GO:0008658">
    <property type="term" value="F:penicillin binding"/>
    <property type="evidence" value="ECO:0007669"/>
    <property type="project" value="InterPro"/>
</dbReference>
<dbReference type="GO" id="GO:0005886">
    <property type="term" value="C:plasma membrane"/>
    <property type="evidence" value="ECO:0007669"/>
    <property type="project" value="TreeGrafter"/>
</dbReference>
<dbReference type="InterPro" id="IPR036138">
    <property type="entry name" value="PBP_dimer_sf"/>
</dbReference>
<dbReference type="GO" id="GO:0071555">
    <property type="term" value="P:cell wall organization"/>
    <property type="evidence" value="ECO:0007669"/>
    <property type="project" value="TreeGrafter"/>
</dbReference>
<dbReference type="PANTHER" id="PTHR30627:SF1">
    <property type="entry name" value="PEPTIDOGLYCAN D,D-TRANSPEPTIDASE FTSI"/>
    <property type="match status" value="1"/>
</dbReference>
<dbReference type="InterPro" id="IPR012338">
    <property type="entry name" value="Beta-lactam/transpept-like"/>
</dbReference>
<dbReference type="GO" id="GO:0030170">
    <property type="term" value="F:pyridoxal phosphate binding"/>
    <property type="evidence" value="ECO:0007669"/>
    <property type="project" value="InterPro"/>
</dbReference>
<dbReference type="GO" id="GO:0003824">
    <property type="term" value="F:catalytic activity"/>
    <property type="evidence" value="ECO:0007669"/>
    <property type="project" value="InterPro"/>
</dbReference>
<evidence type="ECO:0000256" key="1">
    <source>
        <dbReference type="ARBA" id="ARBA00004370"/>
    </source>
</evidence>
<name>A0A6J6IIZ3_9ZZZZ</name>
<dbReference type="Gene3D" id="3.40.710.10">
    <property type="entry name" value="DD-peptidase/beta-lactamase superfamily"/>
    <property type="match status" value="1"/>
</dbReference>
<dbReference type="SUPFAM" id="SSF56519">
    <property type="entry name" value="Penicillin binding protein dimerisation domain"/>
    <property type="match status" value="1"/>
</dbReference>
<keyword evidence="2" id="KW-0472">Membrane</keyword>
<dbReference type="InterPro" id="IPR004838">
    <property type="entry name" value="NHTrfase_class1_PyrdxlP-BS"/>
</dbReference>
<dbReference type="Gene3D" id="3.30.450.330">
    <property type="match status" value="1"/>
</dbReference>
<dbReference type="InterPro" id="IPR050515">
    <property type="entry name" value="Beta-lactam/transpept"/>
</dbReference>
<dbReference type="Pfam" id="PF00905">
    <property type="entry name" value="Transpeptidase"/>
    <property type="match status" value="1"/>
</dbReference>
<sequence length="593" mass="63239">MTYLRPGDPKRRLRGLKISIVILALLFGGRLVDLQILQAEAINAKSYSNRAVSRVLPSLRGDITDGTGAVLAHTVFKYDINAAPDIVAPFTRKVNGQEVLISVEQAATELAALVGQTQPEVLTKLIGTGKYSQVAKAVEASVYRQIKALDIPWLFYDPRPARIYPNGAVAGGILGFLDPDGKPLEGIEVAQNACLAGKDGEETFEKGVDGIKIPSSAITTKAAVPGKKIKLTINADLQYYAQQILTANVAKLRADWGTAVVIEVKTGKILVAADAPSYDPNEPSKSSVENRGSRVFRTSFEPGSTMKMVTAATAIDDGKVTATSQFVAPFGMTIPHSNGYRVTDSHVHGDDKLTVAGVLRDSSNTGAMQVGNTVPWQDRYTYMQRFGVGSKPGSGFPGESAGLLNTKTTWSNDVVKRYVSTFGQGVSVTPLQSAMMYQAVANKGVRLQPQLIEGCIDDSGNLTKVTKDKAPVRVVSEASASSTLDILEKVVEEGGIGKHAAVPGYRVGGKTGTAQIIDPNTGRYGNLHAISFIGVAPIDDPQFVVAVTAYKSRTVSNSLGATPIFKAIMSQVLRTYRVPPSTTKSANLPTEWK</sequence>
<dbReference type="PANTHER" id="PTHR30627">
    <property type="entry name" value="PEPTIDOGLYCAN D,D-TRANSPEPTIDASE"/>
    <property type="match status" value="1"/>
</dbReference>
<protein>
    <submittedName>
        <fullName evidence="4">Unannotated protein</fullName>
    </submittedName>
</protein>
<gene>
    <name evidence="4" type="ORF">UFOPK2001_00107</name>
</gene>
<dbReference type="PROSITE" id="PS00105">
    <property type="entry name" value="AA_TRANSFER_CLASS_1"/>
    <property type="match status" value="1"/>
</dbReference>
<dbReference type="InterPro" id="IPR001460">
    <property type="entry name" value="PCN-bd_Tpept"/>
</dbReference>
<evidence type="ECO:0000313" key="4">
    <source>
        <dbReference type="EMBL" id="CAB4624457.1"/>
    </source>
</evidence>
<feature type="domain" description="Penicillin-binding protein transpeptidase" evidence="3">
    <location>
        <begin position="257"/>
        <end position="569"/>
    </location>
</feature>
<dbReference type="EMBL" id="CAEZVN010000004">
    <property type="protein sequence ID" value="CAB4624457.1"/>
    <property type="molecule type" value="Genomic_DNA"/>
</dbReference>
<evidence type="ECO:0000259" key="3">
    <source>
        <dbReference type="Pfam" id="PF00905"/>
    </source>
</evidence>